<proteinExistence type="predicted"/>
<evidence type="ECO:0000259" key="1">
    <source>
        <dbReference type="Pfam" id="PF03537"/>
    </source>
</evidence>
<dbReference type="EMBL" id="JACOOY010000004">
    <property type="protein sequence ID" value="MBC5664493.1"/>
    <property type="molecule type" value="Genomic_DNA"/>
</dbReference>
<dbReference type="PANTHER" id="PTHR35882:SF3">
    <property type="entry name" value="GLYCOSIDE-HYDROLASE FAMILY GH114 TIM-BARREL DOMAIN-CONTAINING PROTEIN"/>
    <property type="match status" value="1"/>
</dbReference>
<evidence type="ECO:0000313" key="3">
    <source>
        <dbReference type="Proteomes" id="UP000647235"/>
    </source>
</evidence>
<sequence length="288" mass="33693">MILVLNAVPQGTQLFATTEASTSTVITKVPVTARNKQHSNINKKKKEYGVFLSIDASEMKKLYDYKEVVIDAQYFSKRDIQTLHKKGVKVNTYLNVGSIENFRKYYKDYEHLAIGDYENWDEEKWINVSSLEWQKFIKGLSGKLLKKDVDGFFIDNCDVYCYAKTKKNFVGLVKILRNIKSLKKEVIINGGDVFVKKYKSQYGTMKSIMTDVNQESVWSRILFNKNTFGKQPKDVHKYFSNYVKLCKKDGMRVYLLEYTKDKKLISKIKKYCNNNKFKYYISDSIELD</sequence>
<accession>A0ABR7ET17</accession>
<reference evidence="2 3" key="1">
    <citation type="submission" date="2020-08" db="EMBL/GenBank/DDBJ databases">
        <title>Genome public.</title>
        <authorList>
            <person name="Liu C."/>
            <person name="Sun Q."/>
        </authorList>
    </citation>
    <scope>NUCLEOTIDE SEQUENCE [LARGE SCALE GENOMIC DNA]</scope>
    <source>
        <strain evidence="2 3">NSJ-36</strain>
    </source>
</reference>
<dbReference type="SUPFAM" id="SSF51445">
    <property type="entry name" value="(Trans)glycosidases"/>
    <property type="match status" value="1"/>
</dbReference>
<gene>
    <name evidence="2" type="ORF">H8S07_04225</name>
</gene>
<name>A0ABR7ET17_9FIRM</name>
<comment type="caution">
    <text evidence="2">The sequence shown here is derived from an EMBL/GenBank/DDBJ whole genome shotgun (WGS) entry which is preliminary data.</text>
</comment>
<protein>
    <submittedName>
        <fullName evidence="2">Endo alpha-1,4 polygalactosaminidase</fullName>
    </submittedName>
</protein>
<dbReference type="Gene3D" id="3.20.20.70">
    <property type="entry name" value="Aldolase class I"/>
    <property type="match status" value="1"/>
</dbReference>
<organism evidence="2 3">
    <name type="scientific">Dorea hominis</name>
    <dbReference type="NCBI Taxonomy" id="2763040"/>
    <lineage>
        <taxon>Bacteria</taxon>
        <taxon>Bacillati</taxon>
        <taxon>Bacillota</taxon>
        <taxon>Clostridia</taxon>
        <taxon>Lachnospirales</taxon>
        <taxon>Lachnospiraceae</taxon>
        <taxon>Dorea</taxon>
    </lineage>
</organism>
<evidence type="ECO:0000313" key="2">
    <source>
        <dbReference type="EMBL" id="MBC5664493.1"/>
    </source>
</evidence>
<feature type="domain" description="Glycoside-hydrolase family GH114 TIM-barrel" evidence="1">
    <location>
        <begin position="65"/>
        <end position="282"/>
    </location>
</feature>
<dbReference type="InterPro" id="IPR013785">
    <property type="entry name" value="Aldolase_TIM"/>
</dbReference>
<dbReference type="PANTHER" id="PTHR35882">
    <property type="entry name" value="PELA"/>
    <property type="match status" value="1"/>
</dbReference>
<dbReference type="Proteomes" id="UP000647235">
    <property type="component" value="Unassembled WGS sequence"/>
</dbReference>
<dbReference type="Pfam" id="PF03537">
    <property type="entry name" value="Glyco_hydro_114"/>
    <property type="match status" value="1"/>
</dbReference>
<keyword evidence="3" id="KW-1185">Reference proteome</keyword>
<dbReference type="InterPro" id="IPR004352">
    <property type="entry name" value="GH114_TIM-barrel"/>
</dbReference>
<dbReference type="InterPro" id="IPR017853">
    <property type="entry name" value="GH"/>
</dbReference>